<reference evidence="2 3" key="1">
    <citation type="journal article" date="2015" name="Genome Announc.">
        <title>Draft genome sequence of a Halorubrum H3 strain isolated from the burlinskoye salt lake (Altai Krai, Russia).</title>
        <authorList>
            <person name="Rozanov A.S."/>
            <person name="Bryanskaya A.V."/>
            <person name="Malup T.K."/>
            <person name="Kotenko A.V."/>
            <person name="Peltek S.E."/>
        </authorList>
    </citation>
    <scope>NUCLEOTIDE SEQUENCE [LARGE SCALE GENOMIC DNA]</scope>
    <source>
        <strain evidence="2 3">H3</strain>
    </source>
</reference>
<name>A0A081ESN6_9EURY</name>
<dbReference type="Proteomes" id="UP000053331">
    <property type="component" value="Unassembled WGS sequence"/>
</dbReference>
<evidence type="ECO:0000313" key="3">
    <source>
        <dbReference type="Proteomes" id="UP000053331"/>
    </source>
</evidence>
<accession>A0A081ESN6</accession>
<dbReference type="OrthoDB" id="166188at2157"/>
<evidence type="ECO:0000256" key="1">
    <source>
        <dbReference type="SAM" id="MobiDB-lite"/>
    </source>
</evidence>
<dbReference type="AlphaFoldDB" id="A0A081ESN6"/>
<dbReference type="InterPro" id="IPR043899">
    <property type="entry name" value="DUF5789"/>
</dbReference>
<dbReference type="EMBL" id="JNFH02000031">
    <property type="protein sequence ID" value="KDS90424.1"/>
    <property type="molecule type" value="Genomic_DNA"/>
</dbReference>
<evidence type="ECO:0008006" key="4">
    <source>
        <dbReference type="Google" id="ProtNLM"/>
    </source>
</evidence>
<proteinExistence type="predicted"/>
<gene>
    <name evidence="2" type="ORF">FK85_14800</name>
</gene>
<organism evidence="2 3">
    <name type="scientific">Halorubrum saccharovorum</name>
    <dbReference type="NCBI Taxonomy" id="2248"/>
    <lineage>
        <taxon>Archaea</taxon>
        <taxon>Methanobacteriati</taxon>
        <taxon>Methanobacteriota</taxon>
        <taxon>Stenosarchaea group</taxon>
        <taxon>Halobacteria</taxon>
        <taxon>Halobacteriales</taxon>
        <taxon>Haloferacaceae</taxon>
        <taxon>Halorubrum</taxon>
    </lineage>
</organism>
<keyword evidence="3" id="KW-1185">Reference proteome</keyword>
<evidence type="ECO:0000313" key="2">
    <source>
        <dbReference type="EMBL" id="KDS90424.1"/>
    </source>
</evidence>
<protein>
    <recommendedName>
        <fullName evidence="4">DUF2795 domain-containing protein</fullName>
    </recommendedName>
</protein>
<sequence>MRLNGVDDRLERHQYPTTSEELIAAHGNATVELADGSERLGDVLERFGEQTFDDADDVFTALRAGVCHRGVGRRFYSDRDPTTDADDGPSPVSF</sequence>
<feature type="region of interest" description="Disordered" evidence="1">
    <location>
        <begin position="73"/>
        <end position="94"/>
    </location>
</feature>
<comment type="caution">
    <text evidence="2">The sequence shown here is derived from an EMBL/GenBank/DDBJ whole genome shotgun (WGS) entry which is preliminary data.</text>
</comment>
<dbReference type="Pfam" id="PF19102">
    <property type="entry name" value="DUF5789"/>
    <property type="match status" value="1"/>
</dbReference>
<dbReference type="RefSeq" id="WP_050024880.1">
    <property type="nucleotide sequence ID" value="NZ_JNFH02000031.1"/>
</dbReference>